<evidence type="ECO:0000259" key="2">
    <source>
        <dbReference type="Pfam" id="PF00582"/>
    </source>
</evidence>
<accession>A0ABT6HKS8</accession>
<dbReference type="InterPro" id="IPR006016">
    <property type="entry name" value="UspA"/>
</dbReference>
<dbReference type="SUPFAM" id="SSF52402">
    <property type="entry name" value="Adenine nucleotide alpha hydrolases-like"/>
    <property type="match status" value="2"/>
</dbReference>
<dbReference type="PANTHER" id="PTHR46268">
    <property type="entry name" value="STRESS RESPONSE PROTEIN NHAX"/>
    <property type="match status" value="1"/>
</dbReference>
<evidence type="ECO:0000256" key="1">
    <source>
        <dbReference type="ARBA" id="ARBA00008791"/>
    </source>
</evidence>
<dbReference type="PRINTS" id="PR01438">
    <property type="entry name" value="UNVRSLSTRESS"/>
</dbReference>
<reference evidence="3 4" key="1">
    <citation type="submission" date="2023-04" db="EMBL/GenBank/DDBJ databases">
        <title>Streptomyces chengmaiensis sp. nov. isolated from the stem of mangrove plant in Hainan.</title>
        <authorList>
            <person name="Huang X."/>
            <person name="Zhou S."/>
            <person name="Chu X."/>
            <person name="Xie Y."/>
            <person name="Lin Y."/>
        </authorList>
    </citation>
    <scope>NUCLEOTIDE SEQUENCE [LARGE SCALE GENOMIC DNA]</scope>
    <source>
        <strain evidence="3 4">HNM0663</strain>
    </source>
</reference>
<dbReference type="PANTHER" id="PTHR46268:SF6">
    <property type="entry name" value="UNIVERSAL STRESS PROTEIN UP12"/>
    <property type="match status" value="1"/>
</dbReference>
<feature type="domain" description="UspA" evidence="2">
    <location>
        <begin position="158"/>
        <end position="286"/>
    </location>
</feature>
<dbReference type="Gene3D" id="3.40.50.620">
    <property type="entry name" value="HUPs"/>
    <property type="match status" value="2"/>
</dbReference>
<sequence>MTTASENPPVVFGVDAQEPADTAADYAADEAVRRRTSLRLVHAVLPVTHHVRGVEESAHHKALRELGDEALDKATARALERHPGLELSTYITDATPAQVLVQQSRHARLVVVGSRGLGRVAQRLSAYSVAEPVSAHAACPVAVVPEGEQAVEEPPYLVAGVDGSPSGAAALDHALEAAALRGASVRALWVWQPPLLSFLDDERAALEECRTRLDEAVAARAHAWREVSVTHSVVRGHPVDVLAEESGRALALVVGRRGSGGFRGMLLGSVPHGLLQRAECPVITVPAPEGGDET</sequence>
<dbReference type="RefSeq" id="WP_279927133.1">
    <property type="nucleotide sequence ID" value="NZ_JARWBG010000007.1"/>
</dbReference>
<name>A0ABT6HKS8_9ACTN</name>
<comment type="similarity">
    <text evidence="1">Belongs to the universal stress protein A family.</text>
</comment>
<proteinExistence type="inferred from homology"/>
<evidence type="ECO:0000313" key="3">
    <source>
        <dbReference type="EMBL" id="MDH2388848.1"/>
    </source>
</evidence>
<dbReference type="InterPro" id="IPR014729">
    <property type="entry name" value="Rossmann-like_a/b/a_fold"/>
</dbReference>
<dbReference type="Pfam" id="PF00582">
    <property type="entry name" value="Usp"/>
    <property type="match status" value="2"/>
</dbReference>
<evidence type="ECO:0000313" key="4">
    <source>
        <dbReference type="Proteomes" id="UP001223144"/>
    </source>
</evidence>
<dbReference type="Proteomes" id="UP001223144">
    <property type="component" value="Unassembled WGS sequence"/>
</dbReference>
<protein>
    <submittedName>
        <fullName evidence="3">Universal stress protein</fullName>
    </submittedName>
</protein>
<gene>
    <name evidence="3" type="ORF">QCN29_08610</name>
</gene>
<dbReference type="EMBL" id="JARWBG010000007">
    <property type="protein sequence ID" value="MDH2388848.1"/>
    <property type="molecule type" value="Genomic_DNA"/>
</dbReference>
<feature type="domain" description="UspA" evidence="2">
    <location>
        <begin position="9"/>
        <end position="145"/>
    </location>
</feature>
<keyword evidence="4" id="KW-1185">Reference proteome</keyword>
<dbReference type="InterPro" id="IPR006015">
    <property type="entry name" value="Universal_stress_UspA"/>
</dbReference>
<comment type="caution">
    <text evidence="3">The sequence shown here is derived from an EMBL/GenBank/DDBJ whole genome shotgun (WGS) entry which is preliminary data.</text>
</comment>
<organism evidence="3 4">
    <name type="scientific">Streptomyces chengmaiensis</name>
    <dbReference type="NCBI Taxonomy" id="3040919"/>
    <lineage>
        <taxon>Bacteria</taxon>
        <taxon>Bacillati</taxon>
        <taxon>Actinomycetota</taxon>
        <taxon>Actinomycetes</taxon>
        <taxon>Kitasatosporales</taxon>
        <taxon>Streptomycetaceae</taxon>
        <taxon>Streptomyces</taxon>
    </lineage>
</organism>